<dbReference type="OrthoDB" id="886161at2"/>
<reference evidence="1 4" key="2">
    <citation type="submission" date="2018-01" db="EMBL/GenBank/DDBJ databases">
        <title>Complete genome sequence of Caulobacter flavus RHGG3.</title>
        <authorList>
            <person name="Yang E."/>
        </authorList>
    </citation>
    <scope>NUCLEOTIDE SEQUENCE [LARGE SCALE GENOMIC DNA]</scope>
    <source>
        <strain evidence="1 4">RHGG3</strain>
    </source>
</reference>
<evidence type="ECO:0000313" key="4">
    <source>
        <dbReference type="Proteomes" id="UP000281192"/>
    </source>
</evidence>
<dbReference type="EMBL" id="CP026100">
    <property type="protein sequence ID" value="AYV49249.1"/>
    <property type="molecule type" value="Genomic_DNA"/>
</dbReference>
<dbReference type="KEGG" id="cfh:C1707_25040"/>
<dbReference type="Pfam" id="PF10987">
    <property type="entry name" value="DUF2806"/>
    <property type="match status" value="1"/>
</dbReference>
<organism evidence="2 3">
    <name type="scientific">Caulobacter flavus</name>
    <dbReference type="NCBI Taxonomy" id="1679497"/>
    <lineage>
        <taxon>Bacteria</taxon>
        <taxon>Pseudomonadati</taxon>
        <taxon>Pseudomonadota</taxon>
        <taxon>Alphaproteobacteria</taxon>
        <taxon>Caulobacterales</taxon>
        <taxon>Caulobacteraceae</taxon>
        <taxon>Caulobacter</taxon>
    </lineage>
</organism>
<dbReference type="Proteomes" id="UP000234483">
    <property type="component" value="Unassembled WGS sequence"/>
</dbReference>
<evidence type="ECO:0008006" key="5">
    <source>
        <dbReference type="Google" id="ProtNLM"/>
    </source>
</evidence>
<accession>A0A2N5CTB3</accession>
<dbReference type="Proteomes" id="UP000281192">
    <property type="component" value="Chromosome"/>
</dbReference>
<dbReference type="AlphaFoldDB" id="A0A2N5CTB3"/>
<proteinExistence type="predicted"/>
<reference evidence="2 3" key="1">
    <citation type="submission" date="2017-12" db="EMBL/GenBank/DDBJ databases">
        <title>The genome sequence of Caulobacter flavus CGMCC1 15093.</title>
        <authorList>
            <person name="Gao J."/>
            <person name="Mao X."/>
            <person name="Sun J."/>
        </authorList>
    </citation>
    <scope>NUCLEOTIDE SEQUENCE [LARGE SCALE GENOMIC DNA]</scope>
    <source>
        <strain evidence="2 3">CGMCC1 15093</strain>
    </source>
</reference>
<evidence type="ECO:0000313" key="2">
    <source>
        <dbReference type="EMBL" id="PLR14895.1"/>
    </source>
</evidence>
<sequence length="301" mass="33101">MTDVTALAQIVGGYAATIGGMAVAKDAIQRVIGVGLDFALAPFEDAAQGIKDKRAARTAVSQARATAVAKQLNEDPALVERAAESLLRKEVKRQRNREAIAAKAAEEILADPPKGDAPVDEDWLDLFSSYAERATKDEVQAMWGRILAGEIRSPGNFSRATLRFLAEVETDIAELFNVFVKETLSGSWLGRPGMRFSALDEVGLTVSDKSYRIEPDAPICFQDNGWVLELSADIKLSCPVLLLSRLGTQLASLIEKPSEEHRIRENIERLRAALSDAQKPHLHAAWGRQISEDRFRKEFFA</sequence>
<evidence type="ECO:0000313" key="3">
    <source>
        <dbReference type="Proteomes" id="UP000234483"/>
    </source>
</evidence>
<protein>
    <recommendedName>
        <fullName evidence="5">DUF2806 domain-containing protein</fullName>
    </recommendedName>
</protein>
<evidence type="ECO:0000313" key="1">
    <source>
        <dbReference type="EMBL" id="AYV49249.1"/>
    </source>
</evidence>
<keyword evidence="4" id="KW-1185">Reference proteome</keyword>
<gene>
    <name evidence="1" type="ORF">C1707_25040</name>
    <name evidence="2" type="ORF">CFHF_13095</name>
</gene>
<name>A0A2N5CTB3_9CAUL</name>
<dbReference type="InterPro" id="IPR021254">
    <property type="entry name" value="DUF2806"/>
</dbReference>
<dbReference type="RefSeq" id="WP_101713433.1">
    <property type="nucleotide sequence ID" value="NZ_CP026100.1"/>
</dbReference>
<dbReference type="EMBL" id="PJRQ01000024">
    <property type="protein sequence ID" value="PLR14895.1"/>
    <property type="molecule type" value="Genomic_DNA"/>
</dbReference>